<reference evidence="1 2" key="1">
    <citation type="submission" date="2020-03" db="EMBL/GenBank/DDBJ databases">
        <authorList>
            <person name="Bakhshi Ganjeh M."/>
        </authorList>
    </citation>
    <scope>NUCLEOTIDE SEQUENCE [LARGE SCALE GENOMIC DNA]</scope>
    <source>
        <strain evidence="2">Iran 50</strain>
    </source>
</reference>
<gene>
    <name evidence="1" type="primary">azuC</name>
    <name evidence="1" type="ORF">HC231_18845</name>
</gene>
<name>A0ABX7V1H3_9GAMM</name>
<protein>
    <submittedName>
        <fullName evidence="1">Stress response protein AzuC</fullName>
    </submittedName>
</protein>
<keyword evidence="2" id="KW-1185">Reference proteome</keyword>
<organism evidence="1 2">
    <name type="scientific">Brenneria izadpanahii</name>
    <dbReference type="NCBI Taxonomy" id="2722756"/>
    <lineage>
        <taxon>Bacteria</taxon>
        <taxon>Pseudomonadati</taxon>
        <taxon>Pseudomonadota</taxon>
        <taxon>Gammaproteobacteria</taxon>
        <taxon>Enterobacterales</taxon>
        <taxon>Pectobacteriaceae</taxon>
        <taxon>Brenneria</taxon>
    </lineage>
</organism>
<dbReference type="Proteomes" id="UP000671960">
    <property type="component" value="Chromosome"/>
</dbReference>
<dbReference type="NCBIfam" id="NF033642">
    <property type="entry name" value="stress_AzuC"/>
    <property type="match status" value="1"/>
</dbReference>
<accession>A0ABX7V1H3</accession>
<evidence type="ECO:0000313" key="2">
    <source>
        <dbReference type="Proteomes" id="UP000671960"/>
    </source>
</evidence>
<dbReference type="EMBL" id="CP050854">
    <property type="protein sequence ID" value="QTF10876.1"/>
    <property type="molecule type" value="Genomic_DNA"/>
</dbReference>
<evidence type="ECO:0000313" key="1">
    <source>
        <dbReference type="EMBL" id="QTF10876.1"/>
    </source>
</evidence>
<dbReference type="InterPro" id="IPR049862">
    <property type="entry name" value="AzuC"/>
</dbReference>
<dbReference type="RefSeq" id="WP_208231410.1">
    <property type="nucleotide sequence ID" value="NZ_CP050854.1"/>
</dbReference>
<sequence length="25" mass="2853">MRNLLKKVLKAYINAYKDVPPGAIH</sequence>
<proteinExistence type="predicted"/>